<evidence type="ECO:0000259" key="3">
    <source>
        <dbReference type="PROSITE" id="PS51782"/>
    </source>
</evidence>
<keyword evidence="1" id="KW-0147">Chitin-binding</keyword>
<dbReference type="InterPro" id="IPR018392">
    <property type="entry name" value="LysM"/>
</dbReference>
<evidence type="ECO:0000313" key="4">
    <source>
        <dbReference type="EMBL" id="PWN37365.1"/>
    </source>
</evidence>
<dbReference type="InterPro" id="IPR036779">
    <property type="entry name" value="LysM_dom_sf"/>
</dbReference>
<protein>
    <recommendedName>
        <fullName evidence="3">LysM domain-containing protein</fullName>
    </recommendedName>
</protein>
<reference evidence="4 5" key="1">
    <citation type="journal article" date="2018" name="Mol. Biol. Evol.">
        <title>Broad Genomic Sampling Reveals a Smut Pathogenic Ancestry of the Fungal Clade Ustilaginomycotina.</title>
        <authorList>
            <person name="Kijpornyongpan T."/>
            <person name="Mondo S.J."/>
            <person name="Barry K."/>
            <person name="Sandor L."/>
            <person name="Lee J."/>
            <person name="Lipzen A."/>
            <person name="Pangilinan J."/>
            <person name="LaButti K."/>
            <person name="Hainaut M."/>
            <person name="Henrissat B."/>
            <person name="Grigoriev I.V."/>
            <person name="Spatafora J.W."/>
            <person name="Aime M.C."/>
        </authorList>
    </citation>
    <scope>NUCLEOTIDE SEQUENCE [LARGE SCALE GENOMIC DNA]</scope>
    <source>
        <strain evidence="4 5">MCA 3882</strain>
    </source>
</reference>
<dbReference type="Gene3D" id="3.10.350.10">
    <property type="entry name" value="LysM domain"/>
    <property type="match status" value="2"/>
</dbReference>
<organism evidence="4 5">
    <name type="scientific">Meira miltonrushii</name>
    <dbReference type="NCBI Taxonomy" id="1280837"/>
    <lineage>
        <taxon>Eukaryota</taxon>
        <taxon>Fungi</taxon>
        <taxon>Dikarya</taxon>
        <taxon>Basidiomycota</taxon>
        <taxon>Ustilaginomycotina</taxon>
        <taxon>Exobasidiomycetes</taxon>
        <taxon>Exobasidiales</taxon>
        <taxon>Brachybasidiaceae</taxon>
        <taxon>Meira</taxon>
    </lineage>
</organism>
<feature type="domain" description="LysM" evidence="3">
    <location>
        <begin position="3"/>
        <end position="50"/>
    </location>
</feature>
<dbReference type="GO" id="GO:0008061">
    <property type="term" value="F:chitin binding"/>
    <property type="evidence" value="ECO:0007669"/>
    <property type="project" value="UniProtKB-KW"/>
</dbReference>
<dbReference type="STRING" id="1280837.A0A316VPB5"/>
<feature type="domain" description="LysM" evidence="3">
    <location>
        <begin position="59"/>
        <end position="103"/>
    </location>
</feature>
<evidence type="ECO:0000313" key="5">
    <source>
        <dbReference type="Proteomes" id="UP000245771"/>
    </source>
</evidence>
<dbReference type="PANTHER" id="PTHR34997">
    <property type="entry name" value="AM15"/>
    <property type="match status" value="1"/>
</dbReference>
<evidence type="ECO:0000256" key="1">
    <source>
        <dbReference type="ARBA" id="ARBA00022669"/>
    </source>
</evidence>
<dbReference type="OrthoDB" id="5985073at2759"/>
<dbReference type="SUPFAM" id="SSF54106">
    <property type="entry name" value="LysM domain"/>
    <property type="match status" value="2"/>
</dbReference>
<keyword evidence="2" id="KW-0843">Virulence</keyword>
<dbReference type="AlphaFoldDB" id="A0A316VPB5"/>
<dbReference type="EMBL" id="KZ819602">
    <property type="protein sequence ID" value="PWN37365.1"/>
    <property type="molecule type" value="Genomic_DNA"/>
</dbReference>
<dbReference type="GeneID" id="37017911"/>
<dbReference type="PROSITE" id="PS51782">
    <property type="entry name" value="LYSM"/>
    <property type="match status" value="2"/>
</dbReference>
<dbReference type="Pfam" id="PF01476">
    <property type="entry name" value="LysM"/>
    <property type="match status" value="2"/>
</dbReference>
<dbReference type="InterPro" id="IPR052210">
    <property type="entry name" value="LysM1-like"/>
</dbReference>
<keyword evidence="5" id="KW-1185">Reference proteome</keyword>
<gene>
    <name evidence="4" type="ORF">FA14DRAFT_115796</name>
</gene>
<dbReference type="PANTHER" id="PTHR34997:SF1">
    <property type="entry name" value="PEPTIDOGLYCAN-BINDING LYSIN DOMAIN"/>
    <property type="match status" value="1"/>
</dbReference>
<dbReference type="SMART" id="SM00257">
    <property type="entry name" value="LysM"/>
    <property type="match status" value="2"/>
</dbReference>
<name>A0A316VPB5_9BASI</name>
<sequence>CTRHYTVQQGDTCDKIGQKTLTSTYQIMALNLPQSGPDCYTLQPGAQLCLGRYGNDCQMVYRATENDNCETIAGQFGISVATLLENNPTADCDQIYDGLVLCTLDGLVRPPANPALHLNPKVNPKVPAPGNAQMPLGTAIVAANTPIPVLNATMSAS</sequence>
<feature type="non-terminal residue" evidence="4">
    <location>
        <position position="157"/>
    </location>
</feature>
<dbReference type="RefSeq" id="XP_025357667.1">
    <property type="nucleotide sequence ID" value="XM_025496130.1"/>
</dbReference>
<accession>A0A316VPB5</accession>
<feature type="non-terminal residue" evidence="4">
    <location>
        <position position="1"/>
    </location>
</feature>
<evidence type="ECO:0000256" key="2">
    <source>
        <dbReference type="ARBA" id="ARBA00023026"/>
    </source>
</evidence>
<proteinExistence type="predicted"/>
<dbReference type="Proteomes" id="UP000245771">
    <property type="component" value="Unassembled WGS sequence"/>
</dbReference>
<dbReference type="CDD" id="cd00118">
    <property type="entry name" value="LysM"/>
    <property type="match status" value="2"/>
</dbReference>
<dbReference type="InParanoid" id="A0A316VPB5"/>